<evidence type="ECO:0000259" key="4">
    <source>
        <dbReference type="Pfam" id="PF00534"/>
    </source>
</evidence>
<protein>
    <recommendedName>
        <fullName evidence="1">D-inositol 3-phosphate glycosyltransferase</fullName>
    </recommendedName>
</protein>
<feature type="domain" description="Glycosyl transferase family 1" evidence="4">
    <location>
        <begin position="207"/>
        <end position="378"/>
    </location>
</feature>
<dbReference type="SUPFAM" id="SSF53756">
    <property type="entry name" value="UDP-Glycosyltransferase/glycogen phosphorylase"/>
    <property type="match status" value="1"/>
</dbReference>
<dbReference type="InterPro" id="IPR028098">
    <property type="entry name" value="Glyco_trans_4-like_N"/>
</dbReference>
<dbReference type="Gene3D" id="3.40.50.2000">
    <property type="entry name" value="Glycogen Phosphorylase B"/>
    <property type="match status" value="2"/>
</dbReference>
<reference evidence="7" key="1">
    <citation type="submission" date="2018-07" db="EMBL/GenBank/DDBJ databases">
        <title>Streptacidiphilus bronchialis DSM 106435 chromosome.</title>
        <authorList>
            <person name="Batra D."/>
            <person name="Gulvik C.A."/>
        </authorList>
    </citation>
    <scope>NUCLEOTIDE SEQUENCE [LARGE SCALE GENOMIC DNA]</scope>
    <source>
        <strain evidence="7">DSM 106435</strain>
    </source>
</reference>
<keyword evidence="2" id="KW-0328">Glycosyltransferase</keyword>
<evidence type="ECO:0000256" key="3">
    <source>
        <dbReference type="ARBA" id="ARBA00022679"/>
    </source>
</evidence>
<name>A0A345SSF1_9ACTN</name>
<dbReference type="Pfam" id="PF00534">
    <property type="entry name" value="Glycos_transf_1"/>
    <property type="match status" value="1"/>
</dbReference>
<dbReference type="GO" id="GO:0016757">
    <property type="term" value="F:glycosyltransferase activity"/>
    <property type="evidence" value="ECO:0007669"/>
    <property type="project" value="UniProtKB-KW"/>
</dbReference>
<dbReference type="OrthoDB" id="3861448at2"/>
<evidence type="ECO:0000313" key="6">
    <source>
        <dbReference type="EMBL" id="AXI76656.1"/>
    </source>
</evidence>
<keyword evidence="3 6" id="KW-0808">Transferase</keyword>
<dbReference type="InterPro" id="IPR001296">
    <property type="entry name" value="Glyco_trans_1"/>
</dbReference>
<dbReference type="Pfam" id="PF13439">
    <property type="entry name" value="Glyco_transf_4"/>
    <property type="match status" value="1"/>
</dbReference>
<keyword evidence="7" id="KW-1185">Reference proteome</keyword>
<sequence>MSSGRCWTPRRAPWCWPHRSSSRTTGRADVASVDGRGGLRVLVHLNNLALGGAQINAVDIARTLRDRGHHPVLFAQGVDGPAPLVDRAAAHGLDLVVAGGPGTPHRAVRGRLERLAREHGSRLVHAWEVRAARNAYFGPARFGRLPVVTTFYGVRMLRGMPRHQPLVLGLGALTADGRAFGHRDLHLIEPPVNTDDDAPGAVDGADFRAAHGIGADEQLLVIVTRLVPDLGKDAGAELTVEAVRSLADPRLRLAVVGDGPSRDRLRAAAARANAALGREAVLVPGQMADPRTAYAAADLVLGMGSSALRGLAFGKPVIVYGADGYHAVHEPGPVVEEHASRCMYGYGTGEPSPTALAGHIRRLLDDPDRRAELSDWGRTWVVGRFSLTKVATAFEELYRSALASPPGLTGWLRDAEQMSRYEFVKPAGLRLLRR</sequence>
<dbReference type="KEGG" id="stri:C7M71_003425"/>
<evidence type="ECO:0000256" key="1">
    <source>
        <dbReference type="ARBA" id="ARBA00021292"/>
    </source>
</evidence>
<evidence type="ECO:0000256" key="2">
    <source>
        <dbReference type="ARBA" id="ARBA00022676"/>
    </source>
</evidence>
<accession>A0A345SSF1</accession>
<dbReference type="PANTHER" id="PTHR12526">
    <property type="entry name" value="GLYCOSYLTRANSFERASE"/>
    <property type="match status" value="1"/>
</dbReference>
<evidence type="ECO:0000313" key="7">
    <source>
        <dbReference type="Proteomes" id="UP000249340"/>
    </source>
</evidence>
<gene>
    <name evidence="6" type="ORF">C7M71_003425</name>
</gene>
<dbReference type="AlphaFoldDB" id="A0A345SSF1"/>
<evidence type="ECO:0000259" key="5">
    <source>
        <dbReference type="Pfam" id="PF13439"/>
    </source>
</evidence>
<proteinExistence type="predicted"/>
<feature type="domain" description="Glycosyltransferase subfamily 4-like N-terminal" evidence="5">
    <location>
        <begin position="51"/>
        <end position="154"/>
    </location>
</feature>
<dbReference type="PANTHER" id="PTHR12526:SF510">
    <property type="entry name" value="D-INOSITOL 3-PHOSPHATE GLYCOSYLTRANSFERASE"/>
    <property type="match status" value="1"/>
</dbReference>
<organism evidence="6 7">
    <name type="scientific">Peterkaempfera bronchialis</name>
    <dbReference type="NCBI Taxonomy" id="2126346"/>
    <lineage>
        <taxon>Bacteria</taxon>
        <taxon>Bacillati</taxon>
        <taxon>Actinomycetota</taxon>
        <taxon>Actinomycetes</taxon>
        <taxon>Kitasatosporales</taxon>
        <taxon>Streptomycetaceae</taxon>
        <taxon>Peterkaempfera</taxon>
    </lineage>
</organism>
<dbReference type="EMBL" id="CP031264">
    <property type="protein sequence ID" value="AXI76656.1"/>
    <property type="molecule type" value="Genomic_DNA"/>
</dbReference>
<dbReference type="Proteomes" id="UP000249340">
    <property type="component" value="Chromosome"/>
</dbReference>